<comment type="similarity">
    <text evidence="1">Belongs to the universal ribosomal protein uL10 family.</text>
</comment>
<evidence type="ECO:0000256" key="4">
    <source>
        <dbReference type="SAM" id="MobiDB-lite"/>
    </source>
</evidence>
<dbReference type="Pfam" id="PF00466">
    <property type="entry name" value="Ribosomal_L10"/>
    <property type="match status" value="1"/>
</dbReference>
<sequence length="263" mass="28209">MHPPSAPHRRSRMAPAFIVPAVTVGRRGGALSHPPPPPPPPPSTAPACCGVRALRMGFRTRDQKAVLISRAKDVLKQYRVLITAPLDSFQHREVEQLRKALPEGVLCRVMKNTLMRLAAEGLAADGEPIASSPPEVTDAAVRIKPLLKMSNLWLFVPTDDEVPATLRAYTAFVDSLGRAENNALRAGFMDGKVLDSEAVAQIKTLPSKKELITKLALAIHMIPTRLAASIYAVPRDLALAVKMGAADPAKAKEREAAATGSST</sequence>
<protein>
    <recommendedName>
        <fullName evidence="7">50S ribosomal protein L10</fullName>
    </recommendedName>
</protein>
<feature type="compositionally biased region" description="Pro residues" evidence="4">
    <location>
        <begin position="33"/>
        <end position="44"/>
    </location>
</feature>
<accession>A0AAV9J2I5</accession>
<keyword evidence="6" id="KW-1185">Reference proteome</keyword>
<dbReference type="PANTHER" id="PTHR11560">
    <property type="entry name" value="39S RIBOSOMAL PROTEIN L10, MITOCHONDRIAL"/>
    <property type="match status" value="1"/>
</dbReference>
<evidence type="ECO:0000256" key="2">
    <source>
        <dbReference type="ARBA" id="ARBA00022980"/>
    </source>
</evidence>
<dbReference type="AlphaFoldDB" id="A0AAV9J2I5"/>
<comment type="caution">
    <text evidence="5">The sequence shown here is derived from an EMBL/GenBank/DDBJ whole genome shotgun (WGS) entry which is preliminary data.</text>
</comment>
<evidence type="ECO:0008006" key="7">
    <source>
        <dbReference type="Google" id="ProtNLM"/>
    </source>
</evidence>
<dbReference type="CDD" id="cd05797">
    <property type="entry name" value="Ribosomal_L10"/>
    <property type="match status" value="1"/>
</dbReference>
<keyword evidence="3" id="KW-0687">Ribonucleoprotein</keyword>
<feature type="region of interest" description="Disordered" evidence="4">
    <location>
        <begin position="26"/>
        <end position="45"/>
    </location>
</feature>
<dbReference type="Gene3D" id="3.30.70.1730">
    <property type="match status" value="1"/>
</dbReference>
<evidence type="ECO:0000313" key="6">
    <source>
        <dbReference type="Proteomes" id="UP001301350"/>
    </source>
</evidence>
<dbReference type="InterPro" id="IPR043141">
    <property type="entry name" value="Ribosomal_uL10-like_sf"/>
</dbReference>
<dbReference type="SUPFAM" id="SSF160369">
    <property type="entry name" value="Ribosomal protein L10-like"/>
    <property type="match status" value="1"/>
</dbReference>
<evidence type="ECO:0000256" key="1">
    <source>
        <dbReference type="ARBA" id="ARBA00008889"/>
    </source>
</evidence>
<evidence type="ECO:0000256" key="3">
    <source>
        <dbReference type="ARBA" id="ARBA00023274"/>
    </source>
</evidence>
<dbReference type="Proteomes" id="UP001301350">
    <property type="component" value="Unassembled WGS sequence"/>
</dbReference>
<name>A0AAV9J2I5_CYACA</name>
<keyword evidence="2" id="KW-0689">Ribosomal protein</keyword>
<gene>
    <name evidence="5" type="ORF">CDCA_CDCA19G4719</name>
</gene>
<dbReference type="InterPro" id="IPR047865">
    <property type="entry name" value="Ribosomal_uL10_bac_type"/>
</dbReference>
<dbReference type="EMBL" id="JANCYW010000019">
    <property type="protein sequence ID" value="KAK4538694.1"/>
    <property type="molecule type" value="Genomic_DNA"/>
</dbReference>
<organism evidence="5 6">
    <name type="scientific">Cyanidium caldarium</name>
    <name type="common">Red alga</name>
    <dbReference type="NCBI Taxonomy" id="2771"/>
    <lineage>
        <taxon>Eukaryota</taxon>
        <taxon>Rhodophyta</taxon>
        <taxon>Bangiophyceae</taxon>
        <taxon>Cyanidiales</taxon>
        <taxon>Cyanidiaceae</taxon>
        <taxon>Cyanidium</taxon>
    </lineage>
</organism>
<evidence type="ECO:0000313" key="5">
    <source>
        <dbReference type="EMBL" id="KAK4538694.1"/>
    </source>
</evidence>
<reference evidence="5 6" key="1">
    <citation type="submission" date="2022-07" db="EMBL/GenBank/DDBJ databases">
        <title>Genome-wide signatures of adaptation to extreme environments.</title>
        <authorList>
            <person name="Cho C.H."/>
            <person name="Yoon H.S."/>
        </authorList>
    </citation>
    <scope>NUCLEOTIDE SEQUENCE [LARGE SCALE GENOMIC DNA]</scope>
    <source>
        <strain evidence="5 6">DBV 063 E5</strain>
    </source>
</reference>
<dbReference type="InterPro" id="IPR001790">
    <property type="entry name" value="Ribosomal_uL10"/>
</dbReference>
<dbReference type="GO" id="GO:0005840">
    <property type="term" value="C:ribosome"/>
    <property type="evidence" value="ECO:0007669"/>
    <property type="project" value="UniProtKB-KW"/>
</dbReference>
<proteinExistence type="inferred from homology"/>
<dbReference type="GO" id="GO:1990904">
    <property type="term" value="C:ribonucleoprotein complex"/>
    <property type="evidence" value="ECO:0007669"/>
    <property type="project" value="UniProtKB-KW"/>
</dbReference>